<name>A0A133KV30_HEYCO</name>
<reference evidence="2" key="1">
    <citation type="submission" date="2016-01" db="EMBL/GenBank/DDBJ databases">
        <authorList>
            <person name="Mitreva M."/>
            <person name="Pepin K.H."/>
            <person name="Mihindukulasuriya K.A."/>
            <person name="Fulton R."/>
            <person name="Fronick C."/>
            <person name="O'Laughlin M."/>
            <person name="Miner T."/>
            <person name="Herter B."/>
            <person name="Rosa B.A."/>
            <person name="Cordes M."/>
            <person name="Tomlinson C."/>
            <person name="Wollam A."/>
            <person name="Palsikar V.B."/>
            <person name="Mardis E.R."/>
            <person name="Wilson R.K."/>
        </authorList>
    </citation>
    <scope>NUCLEOTIDE SEQUENCE [LARGE SCALE GENOMIC DNA]</scope>
    <source>
        <strain evidence="2">GED7749B</strain>
    </source>
</reference>
<organism evidence="1 2">
    <name type="scientific">Heyndrickxia coagulans</name>
    <name type="common">Weizmannia coagulans</name>
    <dbReference type="NCBI Taxonomy" id="1398"/>
    <lineage>
        <taxon>Bacteria</taxon>
        <taxon>Bacillati</taxon>
        <taxon>Bacillota</taxon>
        <taxon>Bacilli</taxon>
        <taxon>Bacillales</taxon>
        <taxon>Bacillaceae</taxon>
        <taxon>Heyndrickxia</taxon>
    </lineage>
</organism>
<evidence type="ECO:0000313" key="1">
    <source>
        <dbReference type="EMBL" id="KWZ83474.1"/>
    </source>
</evidence>
<dbReference type="Proteomes" id="UP000070376">
    <property type="component" value="Unassembled WGS sequence"/>
</dbReference>
<protein>
    <submittedName>
        <fullName evidence="1">Uncharacterized protein</fullName>
    </submittedName>
</protein>
<dbReference type="AlphaFoldDB" id="A0A133KV30"/>
<evidence type="ECO:0000313" key="2">
    <source>
        <dbReference type="Proteomes" id="UP000070376"/>
    </source>
</evidence>
<proteinExistence type="predicted"/>
<accession>A0A133KV30</accession>
<dbReference type="EMBL" id="LRPN01000037">
    <property type="protein sequence ID" value="KWZ83474.1"/>
    <property type="molecule type" value="Genomic_DNA"/>
</dbReference>
<comment type="caution">
    <text evidence="1">The sequence shown here is derived from an EMBL/GenBank/DDBJ whole genome shotgun (WGS) entry which is preliminary data.</text>
</comment>
<gene>
    <name evidence="1" type="ORF">HMPREF3213_01250</name>
</gene>
<dbReference type="PATRIC" id="fig|1398.22.peg.1266"/>
<sequence>MLFSLPDKKAALTNYLQRKMPQTILLQESTDRDSPAQQLRGPFASRFNGKCLLMIRPTLKTRTKRAARYKQKQGASFT</sequence>